<evidence type="ECO:0000313" key="2">
    <source>
        <dbReference type="Proteomes" id="UP001497497"/>
    </source>
</evidence>
<dbReference type="AlphaFoldDB" id="A0AAV2H8H8"/>
<dbReference type="Proteomes" id="UP001497497">
    <property type="component" value="Unassembled WGS sequence"/>
</dbReference>
<keyword evidence="2" id="KW-1185">Reference proteome</keyword>
<name>A0AAV2H8H8_LYMST</name>
<reference evidence="1 2" key="1">
    <citation type="submission" date="2024-04" db="EMBL/GenBank/DDBJ databases">
        <authorList>
            <consortium name="Genoscope - CEA"/>
            <person name="William W."/>
        </authorList>
    </citation>
    <scope>NUCLEOTIDE SEQUENCE [LARGE SCALE GENOMIC DNA]</scope>
</reference>
<accession>A0AAV2H8H8</accession>
<dbReference type="EMBL" id="CAXITT010000060">
    <property type="protein sequence ID" value="CAL1530014.1"/>
    <property type="molecule type" value="Genomic_DNA"/>
</dbReference>
<comment type="caution">
    <text evidence="1">The sequence shown here is derived from an EMBL/GenBank/DDBJ whole genome shotgun (WGS) entry which is preliminary data.</text>
</comment>
<proteinExistence type="predicted"/>
<protein>
    <submittedName>
        <fullName evidence="1">Uncharacterized protein</fullName>
    </submittedName>
</protein>
<organism evidence="1 2">
    <name type="scientific">Lymnaea stagnalis</name>
    <name type="common">Great pond snail</name>
    <name type="synonym">Helix stagnalis</name>
    <dbReference type="NCBI Taxonomy" id="6523"/>
    <lineage>
        <taxon>Eukaryota</taxon>
        <taxon>Metazoa</taxon>
        <taxon>Spiralia</taxon>
        <taxon>Lophotrochozoa</taxon>
        <taxon>Mollusca</taxon>
        <taxon>Gastropoda</taxon>
        <taxon>Heterobranchia</taxon>
        <taxon>Euthyneura</taxon>
        <taxon>Panpulmonata</taxon>
        <taxon>Hygrophila</taxon>
        <taxon>Lymnaeoidea</taxon>
        <taxon>Lymnaeidae</taxon>
        <taxon>Lymnaea</taxon>
    </lineage>
</organism>
<gene>
    <name evidence="1" type="ORF">GSLYS_00004147001</name>
</gene>
<sequence length="143" mass="16611">MDPTVIGIPTIFGTHRDWEFHWNRDSSTKEDPSGGQYPMGKSVNQTWSPRTTSLIVKECLMSASTGGFGTPKQHLRSSSLDKKSRTKLVTSLWWCYWRDYADDCNNIFDKPELCHMEDHVKKFIKFYKKLCSQRFHNANQISS</sequence>
<evidence type="ECO:0000313" key="1">
    <source>
        <dbReference type="EMBL" id="CAL1530014.1"/>
    </source>
</evidence>